<protein>
    <submittedName>
        <fullName evidence="1">Unannotated protein</fullName>
    </submittedName>
</protein>
<evidence type="ECO:0000313" key="1">
    <source>
        <dbReference type="EMBL" id="CAB4727648.1"/>
    </source>
</evidence>
<dbReference type="AlphaFoldDB" id="A0A6J6RZC8"/>
<gene>
    <name evidence="1" type="ORF">UFOPK2579_02386</name>
</gene>
<sequence length="241" mass="25046">MLEPVDPHARGALRDHERLDRSATQLAVQRRPDDDVVGAVTGGDVDLLAVDDVLVAVERGRRLDVRRVGAGAGLGDGHAGPDALEALELLVVGHGGDGGVAQALARHREQQTDVTPAHLGDRHHRGEVGAVLDAGVAVLLVTADAGGAGTLARAGLGEPVDHRGEHVELLGVLVLGEVVLAGDRSQHVHRDLVGLLGERAELLGIVEVDHRLGVPSGLGADGARRAVLGITRRIRRGHCLP</sequence>
<accession>A0A6J6RZC8</accession>
<dbReference type="EMBL" id="CAEZXR010000350">
    <property type="protein sequence ID" value="CAB4727648.1"/>
    <property type="molecule type" value="Genomic_DNA"/>
</dbReference>
<name>A0A6J6RZC8_9ZZZZ</name>
<organism evidence="1">
    <name type="scientific">freshwater metagenome</name>
    <dbReference type="NCBI Taxonomy" id="449393"/>
    <lineage>
        <taxon>unclassified sequences</taxon>
        <taxon>metagenomes</taxon>
        <taxon>ecological metagenomes</taxon>
    </lineage>
</organism>
<proteinExistence type="predicted"/>
<reference evidence="1" key="1">
    <citation type="submission" date="2020-05" db="EMBL/GenBank/DDBJ databases">
        <authorList>
            <person name="Chiriac C."/>
            <person name="Salcher M."/>
            <person name="Ghai R."/>
            <person name="Kavagutti S V."/>
        </authorList>
    </citation>
    <scope>NUCLEOTIDE SEQUENCE</scope>
</reference>
<dbReference type="AntiFam" id="ANF00250">
    <property type="entry name" value="Shadow ORF (opposite ACADL)"/>
</dbReference>